<dbReference type="Pfam" id="PF01612">
    <property type="entry name" value="DNA_pol_A_exo1"/>
    <property type="match status" value="1"/>
</dbReference>
<dbReference type="InterPro" id="IPR002562">
    <property type="entry name" value="3'-5'_exonuclease_dom"/>
</dbReference>
<feature type="domain" description="3'-5' exonuclease" evidence="1">
    <location>
        <begin position="10"/>
        <end position="229"/>
    </location>
</feature>
<dbReference type="AlphaFoldDB" id="A0A835YQD0"/>
<reference evidence="2" key="1">
    <citation type="submission" date="2021-02" db="EMBL/GenBank/DDBJ databases">
        <title>First Annotated Genome of the Yellow-green Alga Tribonema minus.</title>
        <authorList>
            <person name="Mahan K.M."/>
        </authorList>
    </citation>
    <scope>NUCLEOTIDE SEQUENCE</scope>
    <source>
        <strain evidence="2">UTEX B ZZ1240</strain>
    </source>
</reference>
<sequence>MSGATEVLVITSVDELPSALSRVQVSSVCAIDCEGAVNASPPELSLLQIATTAVVIVLDLLQLSHGGEDLSTLLSTGELSTRVWRSTALTKVFWDCRGDLALLRANGVDLLQAGYGQVLDAQLLDVMTRSESDQARLDRLHPVVYRGHVRGKPRLFSSVHRLNSLVGALKEHGLAADPECGEYIAARDAVTADFKKNMRFWMERPLSEHAIAHAAGDAVWTLRLWRALAARATQAQLRALPGATLRFDAVARHMLYAGVEELFAQHSLLPLCVLAAPPAGTMGMRVCERGCQRTLPAALVSKTGHLCEVCGGLAMTKASRKEHAKQEMQAECDSIFRSNDSDY</sequence>
<dbReference type="Proteomes" id="UP000664859">
    <property type="component" value="Unassembled WGS sequence"/>
</dbReference>
<dbReference type="Gene3D" id="3.30.420.10">
    <property type="entry name" value="Ribonuclease H-like superfamily/Ribonuclease H"/>
    <property type="match status" value="1"/>
</dbReference>
<dbReference type="OrthoDB" id="26838at2759"/>
<dbReference type="GO" id="GO:0003676">
    <property type="term" value="F:nucleic acid binding"/>
    <property type="evidence" value="ECO:0007669"/>
    <property type="project" value="InterPro"/>
</dbReference>
<proteinExistence type="predicted"/>
<gene>
    <name evidence="2" type="ORF">JKP88DRAFT_250324</name>
</gene>
<evidence type="ECO:0000313" key="3">
    <source>
        <dbReference type="Proteomes" id="UP000664859"/>
    </source>
</evidence>
<keyword evidence="3" id="KW-1185">Reference proteome</keyword>
<dbReference type="GO" id="GO:0008408">
    <property type="term" value="F:3'-5' exonuclease activity"/>
    <property type="evidence" value="ECO:0007669"/>
    <property type="project" value="InterPro"/>
</dbReference>
<name>A0A835YQD0_9STRA</name>
<dbReference type="InterPro" id="IPR036397">
    <property type="entry name" value="RNaseH_sf"/>
</dbReference>
<evidence type="ECO:0000259" key="1">
    <source>
        <dbReference type="Pfam" id="PF01612"/>
    </source>
</evidence>
<organism evidence="2 3">
    <name type="scientific">Tribonema minus</name>
    <dbReference type="NCBI Taxonomy" id="303371"/>
    <lineage>
        <taxon>Eukaryota</taxon>
        <taxon>Sar</taxon>
        <taxon>Stramenopiles</taxon>
        <taxon>Ochrophyta</taxon>
        <taxon>PX clade</taxon>
        <taxon>Xanthophyceae</taxon>
        <taxon>Tribonematales</taxon>
        <taxon>Tribonemataceae</taxon>
        <taxon>Tribonema</taxon>
    </lineage>
</organism>
<dbReference type="EMBL" id="JAFCMP010000552">
    <property type="protein sequence ID" value="KAG5175264.1"/>
    <property type="molecule type" value="Genomic_DNA"/>
</dbReference>
<evidence type="ECO:0000313" key="2">
    <source>
        <dbReference type="EMBL" id="KAG5175264.1"/>
    </source>
</evidence>
<protein>
    <recommendedName>
        <fullName evidence="1">3'-5' exonuclease domain-containing protein</fullName>
    </recommendedName>
</protein>
<dbReference type="GO" id="GO:0006139">
    <property type="term" value="P:nucleobase-containing compound metabolic process"/>
    <property type="evidence" value="ECO:0007669"/>
    <property type="project" value="InterPro"/>
</dbReference>
<comment type="caution">
    <text evidence="2">The sequence shown here is derived from an EMBL/GenBank/DDBJ whole genome shotgun (WGS) entry which is preliminary data.</text>
</comment>
<dbReference type="SUPFAM" id="SSF53098">
    <property type="entry name" value="Ribonuclease H-like"/>
    <property type="match status" value="1"/>
</dbReference>
<accession>A0A835YQD0</accession>
<dbReference type="InterPro" id="IPR012337">
    <property type="entry name" value="RNaseH-like_sf"/>
</dbReference>